<dbReference type="CDD" id="cd11032">
    <property type="entry name" value="P450_EryK-like"/>
    <property type="match status" value="1"/>
</dbReference>
<dbReference type="GO" id="GO:0008395">
    <property type="term" value="F:steroid hydroxylase activity"/>
    <property type="evidence" value="ECO:0007669"/>
    <property type="project" value="TreeGrafter"/>
</dbReference>
<dbReference type="FunFam" id="1.10.630.10:FF:000018">
    <property type="entry name" value="Cytochrome P450 monooxygenase"/>
    <property type="match status" value="1"/>
</dbReference>
<dbReference type="InterPro" id="IPR017972">
    <property type="entry name" value="Cyt_P450_CS"/>
</dbReference>
<evidence type="ECO:0000256" key="5">
    <source>
        <dbReference type="ARBA" id="ARBA00023004"/>
    </source>
</evidence>
<dbReference type="SUPFAM" id="SSF48264">
    <property type="entry name" value="Cytochrome P450"/>
    <property type="match status" value="1"/>
</dbReference>
<keyword evidence="2 7" id="KW-0349">Heme</keyword>
<dbReference type="Pfam" id="PF00067">
    <property type="entry name" value="p450"/>
    <property type="match status" value="1"/>
</dbReference>
<dbReference type="GO" id="GO:0036199">
    <property type="term" value="F:cholest-4-en-3-one 26-monooxygenase activity"/>
    <property type="evidence" value="ECO:0007669"/>
    <property type="project" value="TreeGrafter"/>
</dbReference>
<gene>
    <name evidence="8" type="ORF">SAMN05444920_11057</name>
</gene>
<dbReference type="PROSITE" id="PS00086">
    <property type="entry name" value="CYTOCHROME_P450"/>
    <property type="match status" value="1"/>
</dbReference>
<dbReference type="GO" id="GO:0005506">
    <property type="term" value="F:iron ion binding"/>
    <property type="evidence" value="ECO:0007669"/>
    <property type="project" value="InterPro"/>
</dbReference>
<reference evidence="8 9" key="1">
    <citation type="submission" date="2016-10" db="EMBL/GenBank/DDBJ databases">
        <authorList>
            <person name="de Groot N.N."/>
        </authorList>
    </citation>
    <scope>NUCLEOTIDE SEQUENCE [LARGE SCALE GENOMIC DNA]</scope>
    <source>
        <strain evidence="8 9">CGMCC 4.7037</strain>
    </source>
</reference>
<evidence type="ECO:0000256" key="4">
    <source>
        <dbReference type="ARBA" id="ARBA00023002"/>
    </source>
</evidence>
<dbReference type="InterPro" id="IPR002397">
    <property type="entry name" value="Cyt_P450_B"/>
</dbReference>
<comment type="similarity">
    <text evidence="1 7">Belongs to the cytochrome P450 family.</text>
</comment>
<keyword evidence="9" id="KW-1185">Reference proteome</keyword>
<dbReference type="InterPro" id="IPR001128">
    <property type="entry name" value="Cyt_P450"/>
</dbReference>
<evidence type="ECO:0000256" key="1">
    <source>
        <dbReference type="ARBA" id="ARBA00010617"/>
    </source>
</evidence>
<protein>
    <recommendedName>
        <fullName evidence="10">Cytochrome P450</fullName>
    </recommendedName>
</protein>
<dbReference type="Gene3D" id="1.10.630.10">
    <property type="entry name" value="Cytochrome P450"/>
    <property type="match status" value="1"/>
</dbReference>
<dbReference type="Proteomes" id="UP000236732">
    <property type="component" value="Unassembled WGS sequence"/>
</dbReference>
<sequence>MTDIVERYDIPVQHFWLHGPRSDRPVEYDAAAGIWGVHGYPEAHEILGDPETFSSDTFRVIPKPLMPDAEEFSLAGFITQIDPPEHGKLRKLVSSAFTRKVVADLEPRIAAVTHELLDAARDRGRLELVADLAYPLPVIVIAELLGVPGGDRALFKQWADALFQRDAKISLTEPAEQREEDIDAMKSWRDMSAYLADHAAERRRNPRADLLTRLVEAELDGERLPAGQVVNFAILLLLAGHVTTTMLLGNTVLCLDAFPEQQDRVRAHRAAVPALIEESLRYLTPFAAISRTTTRAAELGGETIPADQLLMVWLGAANRDPRQFPEPALFDPGRDPNPHLAFGRGIHFCLGAPLARLEGRIALNILLDRFDRLRTDPDDPVAFIPTPTMTGVRRLPLR</sequence>
<evidence type="ECO:0000256" key="6">
    <source>
        <dbReference type="ARBA" id="ARBA00023033"/>
    </source>
</evidence>
<dbReference type="RefSeq" id="WP_103959658.1">
    <property type="nucleotide sequence ID" value="NZ_FNVT01000010.1"/>
</dbReference>
<evidence type="ECO:0000256" key="2">
    <source>
        <dbReference type="ARBA" id="ARBA00022617"/>
    </source>
</evidence>
<dbReference type="GO" id="GO:0020037">
    <property type="term" value="F:heme binding"/>
    <property type="evidence" value="ECO:0007669"/>
    <property type="project" value="InterPro"/>
</dbReference>
<evidence type="ECO:0000256" key="3">
    <source>
        <dbReference type="ARBA" id="ARBA00022723"/>
    </source>
</evidence>
<evidence type="ECO:0008006" key="10">
    <source>
        <dbReference type="Google" id="ProtNLM"/>
    </source>
</evidence>
<dbReference type="PANTHER" id="PTHR46696">
    <property type="entry name" value="P450, PUTATIVE (EUROFUNG)-RELATED"/>
    <property type="match status" value="1"/>
</dbReference>
<dbReference type="PRINTS" id="PR00359">
    <property type="entry name" value="BP450"/>
</dbReference>
<evidence type="ECO:0000256" key="7">
    <source>
        <dbReference type="RuleBase" id="RU000461"/>
    </source>
</evidence>
<dbReference type="EMBL" id="FNVT01000010">
    <property type="protein sequence ID" value="SEG96731.1"/>
    <property type="molecule type" value="Genomic_DNA"/>
</dbReference>
<dbReference type="GO" id="GO:0006707">
    <property type="term" value="P:cholesterol catabolic process"/>
    <property type="evidence" value="ECO:0007669"/>
    <property type="project" value="TreeGrafter"/>
</dbReference>
<name>A0A1H6EHK7_9ACTN</name>
<keyword evidence="5 7" id="KW-0408">Iron</keyword>
<proteinExistence type="inferred from homology"/>
<keyword evidence="4 7" id="KW-0560">Oxidoreductase</keyword>
<dbReference type="PANTHER" id="PTHR46696:SF4">
    <property type="entry name" value="BIOTIN BIOSYNTHESIS CYTOCHROME P450"/>
    <property type="match status" value="1"/>
</dbReference>
<keyword evidence="6 7" id="KW-0503">Monooxygenase</keyword>
<accession>A0A1H6EHK7</accession>
<evidence type="ECO:0000313" key="9">
    <source>
        <dbReference type="Proteomes" id="UP000236732"/>
    </source>
</evidence>
<keyword evidence="3 7" id="KW-0479">Metal-binding</keyword>
<dbReference type="InterPro" id="IPR036396">
    <property type="entry name" value="Cyt_P450_sf"/>
</dbReference>
<dbReference type="AlphaFoldDB" id="A0A1H6EHK7"/>
<organism evidence="8 9">
    <name type="scientific">Nonomuraea solani</name>
    <dbReference type="NCBI Taxonomy" id="1144553"/>
    <lineage>
        <taxon>Bacteria</taxon>
        <taxon>Bacillati</taxon>
        <taxon>Actinomycetota</taxon>
        <taxon>Actinomycetes</taxon>
        <taxon>Streptosporangiales</taxon>
        <taxon>Streptosporangiaceae</taxon>
        <taxon>Nonomuraea</taxon>
    </lineage>
</organism>
<dbReference type="OrthoDB" id="4133219at2"/>
<evidence type="ECO:0000313" key="8">
    <source>
        <dbReference type="EMBL" id="SEG96731.1"/>
    </source>
</evidence>